<evidence type="ECO:0000313" key="4">
    <source>
        <dbReference type="Proteomes" id="UP000576082"/>
    </source>
</evidence>
<proteinExistence type="predicted"/>
<organism evidence="3 4">
    <name type="scientific">Flammeovirga aprica JL-4</name>
    <dbReference type="NCBI Taxonomy" id="694437"/>
    <lineage>
        <taxon>Bacteria</taxon>
        <taxon>Pseudomonadati</taxon>
        <taxon>Bacteroidota</taxon>
        <taxon>Cytophagia</taxon>
        <taxon>Cytophagales</taxon>
        <taxon>Flammeovirgaceae</taxon>
        <taxon>Flammeovirga</taxon>
    </lineage>
</organism>
<dbReference type="EMBL" id="JABANE010000053">
    <property type="protein sequence ID" value="NME70022.1"/>
    <property type="molecule type" value="Genomic_DNA"/>
</dbReference>
<dbReference type="Proteomes" id="UP000576082">
    <property type="component" value="Unassembled WGS sequence"/>
</dbReference>
<dbReference type="AlphaFoldDB" id="A0A7X9RWI0"/>
<gene>
    <name evidence="3" type="ORF">HHU12_18760</name>
</gene>
<accession>A0A7X9RWI0</accession>
<name>A0A7X9RWI0_9BACT</name>
<evidence type="ECO:0000313" key="3">
    <source>
        <dbReference type="EMBL" id="NME70022.1"/>
    </source>
</evidence>
<dbReference type="InterPro" id="IPR003661">
    <property type="entry name" value="HisK_dim/P_dom"/>
</dbReference>
<dbReference type="SUPFAM" id="SSF47384">
    <property type="entry name" value="Homodimeric domain of signal transducing histidine kinase"/>
    <property type="match status" value="1"/>
</dbReference>
<reference evidence="3 4" key="1">
    <citation type="submission" date="2020-04" db="EMBL/GenBank/DDBJ databases">
        <title>Flammeovirga sp. SR4, a novel species isolated from seawater.</title>
        <authorList>
            <person name="Wang X."/>
        </authorList>
    </citation>
    <scope>NUCLEOTIDE SEQUENCE [LARGE SCALE GENOMIC DNA]</scope>
    <source>
        <strain evidence="3 4">ATCC 23126</strain>
    </source>
</reference>
<comment type="catalytic activity">
    <reaction evidence="1">
        <text>ATP + protein L-histidine = ADP + protein N-phospho-L-histidine.</text>
        <dbReference type="EC" id="2.7.13.3"/>
    </reaction>
</comment>
<sequence>MENDLLKLYDDFTLGVAAYQRISSKNFKIYYINKVGVALDHFNLNHLGGTLHEVYPELISFGLIDQLEDVFQTNIEMSIPFRAYEKPNGEILYRANKLKKIGSDLILNIYNDESETYSYIRDMKNNNQRLNKALDMISHDIRGEVTTSLGLIELLKQEFDKTNDVEASLQIIQQNMENIDFKIHALVHLLFEKADSTSNLNRD</sequence>
<evidence type="ECO:0000256" key="2">
    <source>
        <dbReference type="ARBA" id="ARBA00012438"/>
    </source>
</evidence>
<protein>
    <recommendedName>
        <fullName evidence="2">histidine kinase</fullName>
        <ecNumber evidence="2">2.7.13.3</ecNumber>
    </recommendedName>
</protein>
<dbReference type="Gene3D" id="1.10.287.130">
    <property type="match status" value="1"/>
</dbReference>
<dbReference type="InterPro" id="IPR036097">
    <property type="entry name" value="HisK_dim/P_sf"/>
</dbReference>
<dbReference type="RefSeq" id="WP_169658272.1">
    <property type="nucleotide sequence ID" value="NZ_JABANE010000053.1"/>
</dbReference>
<dbReference type="CDD" id="cd00082">
    <property type="entry name" value="HisKA"/>
    <property type="match status" value="1"/>
</dbReference>
<dbReference type="EC" id="2.7.13.3" evidence="2"/>
<keyword evidence="4" id="KW-1185">Reference proteome</keyword>
<comment type="caution">
    <text evidence="3">The sequence shown here is derived from an EMBL/GenBank/DDBJ whole genome shotgun (WGS) entry which is preliminary data.</text>
</comment>
<evidence type="ECO:0000256" key="1">
    <source>
        <dbReference type="ARBA" id="ARBA00000085"/>
    </source>
</evidence>
<dbReference type="GO" id="GO:0000155">
    <property type="term" value="F:phosphorelay sensor kinase activity"/>
    <property type="evidence" value="ECO:0007669"/>
    <property type="project" value="InterPro"/>
</dbReference>